<protein>
    <submittedName>
        <fullName evidence="2">Uncharacterized protein</fullName>
    </submittedName>
</protein>
<gene>
    <name evidence="2" type="ORF">Fcan01_13458</name>
</gene>
<dbReference type="AlphaFoldDB" id="A0A226E5L6"/>
<sequence length="263" mass="29165">MSPKLFFALLLVGVVVVEESSAIADLTTFLNLVTSLKYNQPCSWTNEEARQNLTRDMSGITNRFGSSSSLVAALERFSADVVTKRKHFCSAPELLICDKDSERCVCGDPGKEVVLPSIGSSRDYVVERDENGVNRCRWAENTYCLSDDILRTQGFGTMINSKCRTGTTCISKADGGQCSFRSLIFHVMRSFRGTRPSLQSMMKDMYEGKVCTCQADPSINDISSEEEQSNDIRRKRSILGDIAQEEEAVGFVAPMLKVQALFS</sequence>
<accession>A0A226E5L6</accession>
<dbReference type="OrthoDB" id="8279312at2759"/>
<dbReference type="EMBL" id="LNIX01000007">
    <property type="protein sequence ID" value="OXA52364.1"/>
    <property type="molecule type" value="Genomic_DNA"/>
</dbReference>
<comment type="caution">
    <text evidence="2">The sequence shown here is derived from an EMBL/GenBank/DDBJ whole genome shotgun (WGS) entry which is preliminary data.</text>
</comment>
<evidence type="ECO:0000256" key="1">
    <source>
        <dbReference type="SAM" id="SignalP"/>
    </source>
</evidence>
<keyword evidence="3" id="KW-1185">Reference proteome</keyword>
<feature type="chain" id="PRO_5012466157" evidence="1">
    <location>
        <begin position="23"/>
        <end position="263"/>
    </location>
</feature>
<evidence type="ECO:0000313" key="3">
    <source>
        <dbReference type="Proteomes" id="UP000198287"/>
    </source>
</evidence>
<feature type="signal peptide" evidence="1">
    <location>
        <begin position="1"/>
        <end position="22"/>
    </location>
</feature>
<dbReference type="Proteomes" id="UP000198287">
    <property type="component" value="Unassembled WGS sequence"/>
</dbReference>
<keyword evidence="1" id="KW-0732">Signal</keyword>
<reference evidence="2 3" key="1">
    <citation type="submission" date="2015-12" db="EMBL/GenBank/DDBJ databases">
        <title>The genome of Folsomia candida.</title>
        <authorList>
            <person name="Faddeeva A."/>
            <person name="Derks M.F."/>
            <person name="Anvar Y."/>
            <person name="Smit S."/>
            <person name="Van Straalen N."/>
            <person name="Roelofs D."/>
        </authorList>
    </citation>
    <scope>NUCLEOTIDE SEQUENCE [LARGE SCALE GENOMIC DNA]</scope>
    <source>
        <strain evidence="2 3">VU population</strain>
        <tissue evidence="2">Whole body</tissue>
    </source>
</reference>
<evidence type="ECO:0000313" key="2">
    <source>
        <dbReference type="EMBL" id="OXA52364.1"/>
    </source>
</evidence>
<proteinExistence type="predicted"/>
<organism evidence="2 3">
    <name type="scientific">Folsomia candida</name>
    <name type="common">Springtail</name>
    <dbReference type="NCBI Taxonomy" id="158441"/>
    <lineage>
        <taxon>Eukaryota</taxon>
        <taxon>Metazoa</taxon>
        <taxon>Ecdysozoa</taxon>
        <taxon>Arthropoda</taxon>
        <taxon>Hexapoda</taxon>
        <taxon>Collembola</taxon>
        <taxon>Entomobryomorpha</taxon>
        <taxon>Isotomoidea</taxon>
        <taxon>Isotomidae</taxon>
        <taxon>Proisotominae</taxon>
        <taxon>Folsomia</taxon>
    </lineage>
</organism>
<name>A0A226E5L6_FOLCA</name>